<feature type="compositionally biased region" description="Basic and acidic residues" evidence="1">
    <location>
        <begin position="628"/>
        <end position="640"/>
    </location>
</feature>
<accession>A0A7S1KPV1</accession>
<dbReference type="AlphaFoldDB" id="A0A7S1KPV1"/>
<feature type="region of interest" description="Disordered" evidence="1">
    <location>
        <begin position="252"/>
        <end position="973"/>
    </location>
</feature>
<evidence type="ECO:0008006" key="3">
    <source>
        <dbReference type="Google" id="ProtNLM"/>
    </source>
</evidence>
<feature type="compositionally biased region" description="Polar residues" evidence="1">
    <location>
        <begin position="10"/>
        <end position="27"/>
    </location>
</feature>
<feature type="compositionally biased region" description="Acidic residues" evidence="1">
    <location>
        <begin position="514"/>
        <end position="526"/>
    </location>
</feature>
<feature type="compositionally biased region" description="Basic and acidic residues" evidence="1">
    <location>
        <begin position="348"/>
        <end position="360"/>
    </location>
</feature>
<feature type="region of interest" description="Disordered" evidence="1">
    <location>
        <begin position="1"/>
        <end position="29"/>
    </location>
</feature>
<feature type="compositionally biased region" description="Basic and acidic residues" evidence="1">
    <location>
        <begin position="469"/>
        <end position="482"/>
    </location>
</feature>
<protein>
    <recommendedName>
        <fullName evidence="3">FAM21/CAPZIP domain-containing protein</fullName>
    </recommendedName>
</protein>
<feature type="compositionally biased region" description="Acidic residues" evidence="1">
    <location>
        <begin position="409"/>
        <end position="418"/>
    </location>
</feature>
<feature type="compositionally biased region" description="Acidic residues" evidence="1">
    <location>
        <begin position="373"/>
        <end position="387"/>
    </location>
</feature>
<reference evidence="2" key="1">
    <citation type="submission" date="2021-01" db="EMBL/GenBank/DDBJ databases">
        <authorList>
            <person name="Corre E."/>
            <person name="Pelletier E."/>
            <person name="Niang G."/>
            <person name="Scheremetjew M."/>
            <person name="Finn R."/>
            <person name="Kale V."/>
            <person name="Holt S."/>
            <person name="Cochrane G."/>
            <person name="Meng A."/>
            <person name="Brown T."/>
            <person name="Cohen L."/>
        </authorList>
    </citation>
    <scope>NUCLEOTIDE SEQUENCE</scope>
    <source>
        <strain evidence="2">WS</strain>
    </source>
</reference>
<feature type="compositionally biased region" description="Basic residues" evidence="1">
    <location>
        <begin position="729"/>
        <end position="740"/>
    </location>
</feature>
<feature type="compositionally biased region" description="Low complexity" evidence="1">
    <location>
        <begin position="782"/>
        <end position="798"/>
    </location>
</feature>
<feature type="compositionally biased region" description="Basic residues" evidence="1">
    <location>
        <begin position="953"/>
        <end position="963"/>
    </location>
</feature>
<feature type="compositionally biased region" description="Basic residues" evidence="1">
    <location>
        <begin position="814"/>
        <end position="824"/>
    </location>
</feature>
<proteinExistence type="predicted"/>
<gene>
    <name evidence="2" type="ORF">PCOS0759_LOCUS4587</name>
</gene>
<evidence type="ECO:0000313" key="2">
    <source>
        <dbReference type="EMBL" id="CAD9081347.1"/>
    </source>
</evidence>
<dbReference type="EMBL" id="HBGD01005530">
    <property type="protein sequence ID" value="CAD9081347.1"/>
    <property type="molecule type" value="Transcribed_RNA"/>
</dbReference>
<feature type="compositionally biased region" description="Low complexity" evidence="1">
    <location>
        <begin position="641"/>
        <end position="650"/>
    </location>
</feature>
<feature type="compositionally biased region" description="Acidic residues" evidence="1">
    <location>
        <begin position="439"/>
        <end position="450"/>
    </location>
</feature>
<organism evidence="2">
    <name type="scientific">Percolomonas cosmopolitus</name>
    <dbReference type="NCBI Taxonomy" id="63605"/>
    <lineage>
        <taxon>Eukaryota</taxon>
        <taxon>Discoba</taxon>
        <taxon>Heterolobosea</taxon>
        <taxon>Tetramitia</taxon>
        <taxon>Eutetramitia</taxon>
        <taxon>Percolomonadidae</taxon>
        <taxon>Percolomonas</taxon>
    </lineage>
</organism>
<feature type="compositionally biased region" description="Polar residues" evidence="1">
    <location>
        <begin position="258"/>
        <end position="273"/>
    </location>
</feature>
<sequence>MSSEDLAVVATTTSSDSQQQHLQNSPQPINPLHTLLTTPTWTIDTDEFLLDYLHHFANKYTESLQNVQKKVDLLMDDVEKNEVMMLNVMNEFDQLKITQFMEHRVYEEDIDKITAEALAKDEHVNQISEEEEKQRKQEHIRLNFLKALKYGEEALEKYSVVKEDASGADQNGYGDGDDAYDDEYQHDQYNEAANAARNEKRAAEMAQIHELFRPRKLPFLIGSREFMEDDMCGLEPQDDPGVVPTDVLLTQDEPESMPQGSSPNPNGETQDPNVLTAPGAPGEFPPSNENAPPPPPLPAHGGDMTGSDEADAAAGEDRFRPPTTIRPPSSFEESEEDNSADDGFNIDQIDKPEQQKKDDIFSSGGDLFNPEYNPDDEDDVFDLDELENQFAIPSSKKESTKPVRTNDLNIDDPSDNYDEPVTTTTAASKPKKTTGFSFFDEEEDEDDLTDILDMNFKSKPTKMPALTENEPKPEPSKEKSNDMLDEENEERIASSTTKKPAEQKKPAAKKSFFDDDLFGDDDDDDLLLGSSSKQSVAPKGNVDLFGELTGEAPPSTTTAKKSGLLDDFNLDVDDFEVPTETKAPEKKPKSVSFGKPTTDLFAGMDLEEEDDEIFGSSKPKKQNAPPKSESKPAPQEKPKADVAPVKAAPVLSTKKPEQPKMEPAASSGNAMQERKRAISSAMESSIMQGLMGGGRPQKKKPKPLPTSTKTTFDGGVSTRDHIDHVNLNKPKRKKRARRGIRTIQPLSDLPDSNGLSLPGETKKPTKVSTQQSVHLFSDLQPKKAAPKTTKAPATSTTKKASKGFGDLFSVSAKPKTKTSAKKTRSSAIDDDIFGSPMPVVTRTKKKKNEKQLKAAQALAPNDDLFAEFSSSTKKTSTKKETTAKKSKPAAAALDPFAEIEPKKKRKSTTSKKDDLDDLFGSVPVTKANRRSSRASNAKKATDDLDDIFGPVSKTKKSAKKSTKATKGDDMFGF</sequence>
<name>A0A7S1KPV1_9EUKA</name>
<evidence type="ECO:0000256" key="1">
    <source>
        <dbReference type="SAM" id="MobiDB-lite"/>
    </source>
</evidence>
<feature type="compositionally biased region" description="Acidic residues" evidence="1">
    <location>
        <begin position="568"/>
        <end position="577"/>
    </location>
</feature>